<comment type="caution">
    <text evidence="1">The sequence shown here is derived from an EMBL/GenBank/DDBJ whole genome shotgun (WGS) entry which is preliminary data.</text>
</comment>
<protein>
    <submittedName>
        <fullName evidence="1">Uncharacterized protein</fullName>
    </submittedName>
</protein>
<dbReference type="RefSeq" id="WP_106610427.1">
    <property type="nucleotide sequence ID" value="NZ_PYGJ01000023.1"/>
</dbReference>
<dbReference type="EMBL" id="PYGJ01000023">
    <property type="protein sequence ID" value="PSL16051.1"/>
    <property type="molecule type" value="Genomic_DNA"/>
</dbReference>
<gene>
    <name evidence="1" type="ORF">CLV88_12318</name>
</gene>
<name>A0A2P8F2V1_9RHOB</name>
<dbReference type="OrthoDB" id="7875945at2"/>
<dbReference type="Proteomes" id="UP000240418">
    <property type="component" value="Unassembled WGS sequence"/>
</dbReference>
<evidence type="ECO:0000313" key="2">
    <source>
        <dbReference type="Proteomes" id="UP000240418"/>
    </source>
</evidence>
<accession>A0A2P8F2V1</accession>
<proteinExistence type="predicted"/>
<keyword evidence="2" id="KW-1185">Reference proteome</keyword>
<reference evidence="1 2" key="1">
    <citation type="submission" date="2018-03" db="EMBL/GenBank/DDBJ databases">
        <title>Genomic Encyclopedia of Archaeal and Bacterial Type Strains, Phase II (KMG-II): from individual species to whole genera.</title>
        <authorList>
            <person name="Goeker M."/>
        </authorList>
    </citation>
    <scope>NUCLEOTIDE SEQUENCE [LARGE SCALE GENOMIC DNA]</scope>
    <source>
        <strain evidence="1 2">DSM 100673</strain>
    </source>
</reference>
<sequence length="138" mass="14981">MFTFLRRGIFIVTLLVSLTLSTIAAAIWAFSLSAQLAAAGVAHAAAMSRAVAREKAKGRLKRIMVAVPIVGTAVAGGFEYYEYTQWQEDNPDKDAGDYGCEVAQASAEVMDEVLMELPETVRPSEQFVQGYIPECEEG</sequence>
<evidence type="ECO:0000313" key="1">
    <source>
        <dbReference type="EMBL" id="PSL16051.1"/>
    </source>
</evidence>
<dbReference type="AlphaFoldDB" id="A0A2P8F2V1"/>
<organism evidence="1 2">
    <name type="scientific">Shimia abyssi</name>
    <dbReference type="NCBI Taxonomy" id="1662395"/>
    <lineage>
        <taxon>Bacteria</taxon>
        <taxon>Pseudomonadati</taxon>
        <taxon>Pseudomonadota</taxon>
        <taxon>Alphaproteobacteria</taxon>
        <taxon>Rhodobacterales</taxon>
        <taxon>Roseobacteraceae</taxon>
    </lineage>
</organism>